<dbReference type="InterPro" id="IPR029016">
    <property type="entry name" value="GAF-like_dom_sf"/>
</dbReference>
<dbReference type="PROSITE" id="PS50109">
    <property type="entry name" value="HIS_KIN"/>
    <property type="match status" value="1"/>
</dbReference>
<dbReference type="CDD" id="cd00082">
    <property type="entry name" value="HisKA"/>
    <property type="match status" value="1"/>
</dbReference>
<keyword evidence="6" id="KW-0808">Transferase</keyword>
<keyword evidence="9" id="KW-0418">Kinase</keyword>
<proteinExistence type="predicted"/>
<dbReference type="SMART" id="SM00388">
    <property type="entry name" value="HisKA"/>
    <property type="match status" value="1"/>
</dbReference>
<keyword evidence="8" id="KW-0547">Nucleotide-binding</keyword>
<evidence type="ECO:0000256" key="11">
    <source>
        <dbReference type="ARBA" id="ARBA00022989"/>
    </source>
</evidence>
<evidence type="ECO:0000259" key="16">
    <source>
        <dbReference type="PROSITE" id="PS50112"/>
    </source>
</evidence>
<accession>A0A931C6K0</accession>
<keyword evidence="11" id="KW-1133">Transmembrane helix</keyword>
<keyword evidence="7" id="KW-0812">Transmembrane</keyword>
<evidence type="ECO:0000313" key="19">
    <source>
        <dbReference type="Proteomes" id="UP000598146"/>
    </source>
</evidence>
<dbReference type="Gene3D" id="3.30.565.10">
    <property type="entry name" value="Histidine kinase-like ATPase, C-terminal domain"/>
    <property type="match status" value="1"/>
</dbReference>
<dbReference type="GO" id="GO:0000155">
    <property type="term" value="F:phosphorelay sensor kinase activity"/>
    <property type="evidence" value="ECO:0007669"/>
    <property type="project" value="InterPro"/>
</dbReference>
<dbReference type="Proteomes" id="UP000598146">
    <property type="component" value="Unassembled WGS sequence"/>
</dbReference>
<evidence type="ECO:0000256" key="5">
    <source>
        <dbReference type="ARBA" id="ARBA00022553"/>
    </source>
</evidence>
<dbReference type="GO" id="GO:0007234">
    <property type="term" value="P:osmosensory signaling via phosphorelay pathway"/>
    <property type="evidence" value="ECO:0007669"/>
    <property type="project" value="TreeGrafter"/>
</dbReference>
<dbReference type="InterPro" id="IPR036097">
    <property type="entry name" value="HisK_dim/P_sf"/>
</dbReference>
<protein>
    <recommendedName>
        <fullName evidence="14">Sensor-like histidine kinase SenX3</fullName>
        <ecNumber evidence="4">2.7.13.3</ecNumber>
    </recommendedName>
</protein>
<keyword evidence="19" id="KW-1185">Reference proteome</keyword>
<feature type="domain" description="PAC" evidence="17">
    <location>
        <begin position="241"/>
        <end position="295"/>
    </location>
</feature>
<evidence type="ECO:0000313" key="18">
    <source>
        <dbReference type="EMBL" id="MBG0561368.1"/>
    </source>
</evidence>
<gene>
    <name evidence="18" type="ORF">I4J89_07825</name>
</gene>
<dbReference type="PROSITE" id="PS50112">
    <property type="entry name" value="PAS"/>
    <property type="match status" value="1"/>
</dbReference>
<evidence type="ECO:0000256" key="1">
    <source>
        <dbReference type="ARBA" id="ARBA00000085"/>
    </source>
</evidence>
<reference evidence="18" key="1">
    <citation type="submission" date="2020-11" db="EMBL/GenBank/DDBJ databases">
        <title>Isolation and identification of active actinomycetes.</title>
        <authorList>
            <person name="Sun X."/>
        </authorList>
    </citation>
    <scope>NUCLEOTIDE SEQUENCE</scope>
    <source>
        <strain evidence="18">NEAU-A11</strain>
    </source>
</reference>
<evidence type="ECO:0000256" key="6">
    <source>
        <dbReference type="ARBA" id="ARBA00022679"/>
    </source>
</evidence>
<keyword evidence="12" id="KW-0902">Two-component regulatory system</keyword>
<evidence type="ECO:0000256" key="8">
    <source>
        <dbReference type="ARBA" id="ARBA00022741"/>
    </source>
</evidence>
<dbReference type="GO" id="GO:0005886">
    <property type="term" value="C:plasma membrane"/>
    <property type="evidence" value="ECO:0007669"/>
    <property type="project" value="UniProtKB-SubCell"/>
</dbReference>
<dbReference type="GO" id="GO:0006355">
    <property type="term" value="P:regulation of DNA-templated transcription"/>
    <property type="evidence" value="ECO:0007669"/>
    <property type="project" value="InterPro"/>
</dbReference>
<feature type="domain" description="Histidine kinase" evidence="15">
    <location>
        <begin position="476"/>
        <end position="693"/>
    </location>
</feature>
<dbReference type="PANTHER" id="PTHR42878">
    <property type="entry name" value="TWO-COMPONENT HISTIDINE KINASE"/>
    <property type="match status" value="1"/>
</dbReference>
<dbReference type="Gene3D" id="3.30.450.20">
    <property type="entry name" value="PAS domain"/>
    <property type="match status" value="2"/>
</dbReference>
<dbReference type="Pfam" id="PF00512">
    <property type="entry name" value="HisKA"/>
    <property type="match status" value="1"/>
</dbReference>
<dbReference type="GO" id="GO:0000156">
    <property type="term" value="F:phosphorelay response regulator activity"/>
    <property type="evidence" value="ECO:0007669"/>
    <property type="project" value="TreeGrafter"/>
</dbReference>
<dbReference type="SMART" id="SM00086">
    <property type="entry name" value="PAC"/>
    <property type="match status" value="2"/>
</dbReference>
<dbReference type="PROSITE" id="PS50113">
    <property type="entry name" value="PAC"/>
    <property type="match status" value="1"/>
</dbReference>
<keyword evidence="5" id="KW-0597">Phosphoprotein</keyword>
<dbReference type="SMART" id="SM00065">
    <property type="entry name" value="GAF"/>
    <property type="match status" value="1"/>
</dbReference>
<dbReference type="InterPro" id="IPR050351">
    <property type="entry name" value="BphY/WalK/GraS-like"/>
</dbReference>
<dbReference type="InterPro" id="IPR000700">
    <property type="entry name" value="PAS-assoc_C"/>
</dbReference>
<dbReference type="Pfam" id="PF08448">
    <property type="entry name" value="PAS_4"/>
    <property type="match status" value="1"/>
</dbReference>
<dbReference type="InterPro" id="IPR004358">
    <property type="entry name" value="Sig_transdc_His_kin-like_C"/>
</dbReference>
<evidence type="ECO:0000256" key="7">
    <source>
        <dbReference type="ARBA" id="ARBA00022692"/>
    </source>
</evidence>
<sequence>MDTAARRWTDGEITALVDSADLVRPAVAGPAELAVATLDTASLLDSVQEAFLAVNPDAIVVGFNRAAHDMLGYAPGEVCGRRLDDTVLPDYAGRPIRAALDRLFTHRPVRPVLREISVRHRDGHRVRVRVALSVVRGAAGPLACLFLNDLSEQTAIRELAERHDGFLTALLDSLNVGVIACDEAGRVVVVNRVLRELQGLPATAPLPEDYPASIDGVLHDPAMRPIPWEKIPLMRALRGEHLDDIDILTARPGDQVRVFASAAQPIRAGDGRPLGAVAVAQDVTAMRRAERFRACHRDVQEVLRTARSVAGAAPTVLRAVATALGWPYAELYLIDEPTGQLRSVGHWDAEGAQEDPLFGHTPVRGHGVTGRVWQSGQAMWVADVTASPELRHPYEQRREQAFMRRGIRTVLSVPIHDGATLVGVLTCYAAAPEVHEDLLTVLLDGVAAQIGVFVALRRAQELARQLARAQDDFITLVGHELRTPLTSIAANATLLDEDPTGLTGEDRQMVHAIARNTEALQMTIDSLLELAGLESGHLDMRVRQVDLTAIVGGAVTAAHRSTAGTGVRVHADLPPRLVVDGDPARLRQVVDGVLINALKYSPSGGDVRIRLQQAGNTAELCVIDSGIGTPEQERERVFDRFFRGSNVRHHGTSGSGLGLSLARAIVRLHHGTIHLSANDPSGTIACIRLPLRQETAPA</sequence>
<feature type="domain" description="PAS" evidence="16">
    <location>
        <begin position="36"/>
        <end position="90"/>
    </location>
</feature>
<evidence type="ECO:0000256" key="13">
    <source>
        <dbReference type="ARBA" id="ARBA00023136"/>
    </source>
</evidence>
<evidence type="ECO:0000256" key="2">
    <source>
        <dbReference type="ARBA" id="ARBA00004141"/>
    </source>
</evidence>
<dbReference type="PANTHER" id="PTHR42878:SF7">
    <property type="entry name" value="SENSOR HISTIDINE KINASE GLRK"/>
    <property type="match status" value="1"/>
</dbReference>
<dbReference type="InterPro" id="IPR003594">
    <property type="entry name" value="HATPase_dom"/>
</dbReference>
<dbReference type="SUPFAM" id="SSF55874">
    <property type="entry name" value="ATPase domain of HSP90 chaperone/DNA topoisomerase II/histidine kinase"/>
    <property type="match status" value="1"/>
</dbReference>
<comment type="caution">
    <text evidence="18">The sequence shown here is derived from an EMBL/GenBank/DDBJ whole genome shotgun (WGS) entry which is preliminary data.</text>
</comment>
<evidence type="ECO:0000256" key="4">
    <source>
        <dbReference type="ARBA" id="ARBA00012438"/>
    </source>
</evidence>
<dbReference type="SUPFAM" id="SSF47384">
    <property type="entry name" value="Homodimeric domain of signal transducing histidine kinase"/>
    <property type="match status" value="1"/>
</dbReference>
<dbReference type="SMART" id="SM00387">
    <property type="entry name" value="HATPase_c"/>
    <property type="match status" value="1"/>
</dbReference>
<dbReference type="SUPFAM" id="SSF55781">
    <property type="entry name" value="GAF domain-like"/>
    <property type="match status" value="1"/>
</dbReference>
<dbReference type="NCBIfam" id="TIGR00229">
    <property type="entry name" value="sensory_box"/>
    <property type="match status" value="1"/>
</dbReference>
<dbReference type="GO" id="GO:0005524">
    <property type="term" value="F:ATP binding"/>
    <property type="evidence" value="ECO:0007669"/>
    <property type="project" value="UniProtKB-KW"/>
</dbReference>
<keyword evidence="10" id="KW-0067">ATP-binding</keyword>
<dbReference type="InterPro" id="IPR013656">
    <property type="entry name" value="PAS_4"/>
</dbReference>
<dbReference type="FunFam" id="3.30.565.10:FF:000006">
    <property type="entry name" value="Sensor histidine kinase WalK"/>
    <property type="match status" value="1"/>
</dbReference>
<dbReference type="GO" id="GO:0030295">
    <property type="term" value="F:protein kinase activator activity"/>
    <property type="evidence" value="ECO:0007669"/>
    <property type="project" value="TreeGrafter"/>
</dbReference>
<evidence type="ECO:0000256" key="9">
    <source>
        <dbReference type="ARBA" id="ARBA00022777"/>
    </source>
</evidence>
<dbReference type="PRINTS" id="PR00344">
    <property type="entry name" value="BCTRLSENSOR"/>
</dbReference>
<dbReference type="InterPro" id="IPR000014">
    <property type="entry name" value="PAS"/>
</dbReference>
<dbReference type="InterPro" id="IPR003018">
    <property type="entry name" value="GAF"/>
</dbReference>
<dbReference type="InterPro" id="IPR005467">
    <property type="entry name" value="His_kinase_dom"/>
</dbReference>
<dbReference type="InterPro" id="IPR013767">
    <property type="entry name" value="PAS_fold"/>
</dbReference>
<evidence type="ECO:0000256" key="3">
    <source>
        <dbReference type="ARBA" id="ARBA00004236"/>
    </source>
</evidence>
<dbReference type="Pfam" id="PF13185">
    <property type="entry name" value="GAF_2"/>
    <property type="match status" value="1"/>
</dbReference>
<dbReference type="InterPro" id="IPR036890">
    <property type="entry name" value="HATPase_C_sf"/>
</dbReference>
<dbReference type="SMART" id="SM00091">
    <property type="entry name" value="PAS"/>
    <property type="match status" value="2"/>
</dbReference>
<dbReference type="AlphaFoldDB" id="A0A931C6K0"/>
<dbReference type="SUPFAM" id="SSF55785">
    <property type="entry name" value="PYP-like sensor domain (PAS domain)"/>
    <property type="match status" value="2"/>
</dbReference>
<dbReference type="EMBL" id="JADQTO010000003">
    <property type="protein sequence ID" value="MBG0561368.1"/>
    <property type="molecule type" value="Genomic_DNA"/>
</dbReference>
<dbReference type="EC" id="2.7.13.3" evidence="4"/>
<keyword evidence="13" id="KW-0472">Membrane</keyword>
<name>A0A931C6K0_9ACTN</name>
<dbReference type="Pfam" id="PF00989">
    <property type="entry name" value="PAS"/>
    <property type="match status" value="1"/>
</dbReference>
<evidence type="ECO:0000256" key="10">
    <source>
        <dbReference type="ARBA" id="ARBA00022840"/>
    </source>
</evidence>
<evidence type="ECO:0000259" key="17">
    <source>
        <dbReference type="PROSITE" id="PS50113"/>
    </source>
</evidence>
<dbReference type="InterPro" id="IPR003661">
    <property type="entry name" value="HisK_dim/P_dom"/>
</dbReference>
<dbReference type="Gene3D" id="3.30.450.40">
    <property type="match status" value="1"/>
</dbReference>
<dbReference type="Pfam" id="PF02518">
    <property type="entry name" value="HATPase_c"/>
    <property type="match status" value="1"/>
</dbReference>
<organism evidence="18 19">
    <name type="scientific">Actinoplanes aureus</name>
    <dbReference type="NCBI Taxonomy" id="2792083"/>
    <lineage>
        <taxon>Bacteria</taxon>
        <taxon>Bacillati</taxon>
        <taxon>Actinomycetota</taxon>
        <taxon>Actinomycetes</taxon>
        <taxon>Micromonosporales</taxon>
        <taxon>Micromonosporaceae</taxon>
        <taxon>Actinoplanes</taxon>
    </lineage>
</organism>
<dbReference type="InterPro" id="IPR035965">
    <property type="entry name" value="PAS-like_dom_sf"/>
</dbReference>
<dbReference type="Gene3D" id="1.10.287.130">
    <property type="match status" value="1"/>
</dbReference>
<evidence type="ECO:0000256" key="12">
    <source>
        <dbReference type="ARBA" id="ARBA00023012"/>
    </source>
</evidence>
<dbReference type="CDD" id="cd00130">
    <property type="entry name" value="PAS"/>
    <property type="match status" value="1"/>
</dbReference>
<comment type="subcellular location">
    <subcellularLocation>
        <location evidence="3">Cell membrane</location>
    </subcellularLocation>
    <subcellularLocation>
        <location evidence="2">Membrane</location>
        <topology evidence="2">Multi-pass membrane protein</topology>
    </subcellularLocation>
</comment>
<evidence type="ECO:0000259" key="15">
    <source>
        <dbReference type="PROSITE" id="PS50109"/>
    </source>
</evidence>
<dbReference type="InterPro" id="IPR001610">
    <property type="entry name" value="PAC"/>
</dbReference>
<evidence type="ECO:0000256" key="14">
    <source>
        <dbReference type="ARBA" id="ARBA00039401"/>
    </source>
</evidence>
<comment type="catalytic activity">
    <reaction evidence="1">
        <text>ATP + protein L-histidine = ADP + protein N-phospho-L-histidine.</text>
        <dbReference type="EC" id="2.7.13.3"/>
    </reaction>
</comment>